<evidence type="ECO:0000313" key="8">
    <source>
        <dbReference type="Proteomes" id="UP001443914"/>
    </source>
</evidence>
<dbReference type="AlphaFoldDB" id="A0AAW1HFZ5"/>
<dbReference type="InterPro" id="IPR004140">
    <property type="entry name" value="Exo70"/>
</dbReference>
<dbReference type="InterPro" id="IPR046364">
    <property type="entry name" value="Exo70_C"/>
</dbReference>
<feature type="compositionally biased region" description="Basic and acidic residues" evidence="4">
    <location>
        <begin position="287"/>
        <end position="308"/>
    </location>
</feature>
<keyword evidence="5" id="KW-0812">Transmembrane</keyword>
<dbReference type="InterPro" id="IPR016159">
    <property type="entry name" value="Cullin_repeat-like_dom_sf"/>
</dbReference>
<dbReference type="GO" id="GO:0015031">
    <property type="term" value="P:protein transport"/>
    <property type="evidence" value="ECO:0007669"/>
    <property type="project" value="UniProtKB-KW"/>
</dbReference>
<evidence type="ECO:0000256" key="1">
    <source>
        <dbReference type="ARBA" id="ARBA00006756"/>
    </source>
</evidence>
<evidence type="ECO:0000259" key="6">
    <source>
        <dbReference type="Pfam" id="PF03081"/>
    </source>
</evidence>
<sequence>MLISSNQQHNNITIYGQLSSSACFASYNYAHPPLPHPLHFLPFLFYSILTSSHFPFYFLFLILIIFLPSLSLSLLFAFSPIFPFFFFPFLFNTMASNAPLKSLSFDSRIHDDSKSKKDDIDIVKSFSFASRATSFKSDHDDPSIPPTIDEAVEDHEVTLEELSLEIDSFLVTMSSSQADDSLVISPSVVKFLKKLETEIEAYESTSETTALFGRNPEEDSSFLAAVNRLSNLMTLLDGFKSNHTMPLLNQASSVLHRVMVFLEDELRLLLHQVATLTDNSNSNSNSKTKDQEADHSASPDQDHPEPAKEPPTFPYYSPDTVSTIRLVSTAMISSGYEPECTNIFIITRRHAFEQELKGHGLDKISADDVQKMNWESLEGDIATWVRVFKHFSIQLFPGEIKLYEAIFNDHPSTKSTLFSDISMAVSSILVNFAEAVSMTKRSTEKLFKFLDMYEALRDWIPTLDSNATMFSEDVLKELKSEISFAKSRLGEAAVAIFCQLENSIKGDNAKTPVPSGAVHPLTRYTMNYLKYACEYKDTLEQVFQQHLRTEQLEEYSTSDVTDQRGGGGGGGGGRGEEQEKHSPFASQLITIMDLLDSYLESKSKLYKDLSLRYIFLMNNGRYMLQKVKGSTEIHQVVGDNWCRKRSSDVRHYHKNYQRETWSRVLQCLNQEGLQVNGKIHKPILKERFKNFNQLFDEIHKTQSTWVVSDEQLQSELRVSISAVMIPAYRSFVARFGQIFTPGRQVEKYIKFQPDDIENAIEELFDGNTNSMARRKP</sequence>
<dbReference type="PANTHER" id="PTHR12542">
    <property type="entry name" value="EXOCYST COMPLEX PROTEIN EXO70"/>
    <property type="match status" value="1"/>
</dbReference>
<accession>A0AAW1HFZ5</accession>
<feature type="region of interest" description="Disordered" evidence="4">
    <location>
        <begin position="278"/>
        <end position="315"/>
    </location>
</feature>
<keyword evidence="3" id="KW-0653">Protein transport</keyword>
<dbReference type="PANTHER" id="PTHR12542:SF127">
    <property type="entry name" value="EXOCYST COMPLEX COMPONENT EXO70C1"/>
    <property type="match status" value="1"/>
</dbReference>
<dbReference type="GO" id="GO:0006887">
    <property type="term" value="P:exocytosis"/>
    <property type="evidence" value="ECO:0007669"/>
    <property type="project" value="UniProtKB-KW"/>
</dbReference>
<keyword evidence="5" id="KW-0472">Membrane</keyword>
<evidence type="ECO:0000256" key="4">
    <source>
        <dbReference type="SAM" id="MobiDB-lite"/>
    </source>
</evidence>
<dbReference type="Pfam" id="PF20669">
    <property type="entry name" value="Exo70_N"/>
    <property type="match status" value="1"/>
</dbReference>
<evidence type="ECO:0000256" key="5">
    <source>
        <dbReference type="SAM" id="Phobius"/>
    </source>
</evidence>
<feature type="transmembrane region" description="Helical" evidence="5">
    <location>
        <begin position="43"/>
        <end position="67"/>
    </location>
</feature>
<comment type="caution">
    <text evidence="7">The sequence shown here is derived from an EMBL/GenBank/DDBJ whole genome shotgun (WGS) entry which is preliminary data.</text>
</comment>
<keyword evidence="2 3" id="KW-0813">Transport</keyword>
<dbReference type="SUPFAM" id="SSF74788">
    <property type="entry name" value="Cullin repeat-like"/>
    <property type="match status" value="1"/>
</dbReference>
<feature type="transmembrane region" description="Helical" evidence="5">
    <location>
        <begin position="74"/>
        <end position="91"/>
    </location>
</feature>
<dbReference type="EMBL" id="JBDFQZ010000011">
    <property type="protein sequence ID" value="KAK9675347.1"/>
    <property type="molecule type" value="Genomic_DNA"/>
</dbReference>
<dbReference type="Pfam" id="PF03081">
    <property type="entry name" value="Exo70_C"/>
    <property type="match status" value="1"/>
</dbReference>
<comment type="similarity">
    <text evidence="1 3">Belongs to the EXO70 family.</text>
</comment>
<dbReference type="GO" id="GO:0005546">
    <property type="term" value="F:phosphatidylinositol-4,5-bisphosphate binding"/>
    <property type="evidence" value="ECO:0007669"/>
    <property type="project" value="InterPro"/>
</dbReference>
<keyword evidence="3" id="KW-0268">Exocytosis</keyword>
<name>A0AAW1HFZ5_SAPOF</name>
<dbReference type="GO" id="GO:0000145">
    <property type="term" value="C:exocyst"/>
    <property type="evidence" value="ECO:0007669"/>
    <property type="project" value="InterPro"/>
</dbReference>
<dbReference type="Gene3D" id="1.20.1280.170">
    <property type="entry name" value="Exocyst complex component Exo70"/>
    <property type="match status" value="1"/>
</dbReference>
<gene>
    <name evidence="7" type="ORF">RND81_11G001900</name>
</gene>
<feature type="domain" description="Exocyst complex subunit Exo70 C-terminal" evidence="6">
    <location>
        <begin position="383"/>
        <end position="762"/>
    </location>
</feature>
<organism evidence="7 8">
    <name type="scientific">Saponaria officinalis</name>
    <name type="common">Common soapwort</name>
    <name type="synonym">Lychnis saponaria</name>
    <dbReference type="NCBI Taxonomy" id="3572"/>
    <lineage>
        <taxon>Eukaryota</taxon>
        <taxon>Viridiplantae</taxon>
        <taxon>Streptophyta</taxon>
        <taxon>Embryophyta</taxon>
        <taxon>Tracheophyta</taxon>
        <taxon>Spermatophyta</taxon>
        <taxon>Magnoliopsida</taxon>
        <taxon>eudicotyledons</taxon>
        <taxon>Gunneridae</taxon>
        <taxon>Pentapetalae</taxon>
        <taxon>Caryophyllales</taxon>
        <taxon>Caryophyllaceae</taxon>
        <taxon>Caryophylleae</taxon>
        <taxon>Saponaria</taxon>
    </lineage>
</organism>
<dbReference type="Proteomes" id="UP001443914">
    <property type="component" value="Unassembled WGS sequence"/>
</dbReference>
<evidence type="ECO:0000256" key="2">
    <source>
        <dbReference type="ARBA" id="ARBA00022448"/>
    </source>
</evidence>
<evidence type="ECO:0000313" key="7">
    <source>
        <dbReference type="EMBL" id="KAK9675347.1"/>
    </source>
</evidence>
<keyword evidence="5" id="KW-1133">Transmembrane helix</keyword>
<keyword evidence="8" id="KW-1185">Reference proteome</keyword>
<feature type="compositionally biased region" description="Gly residues" evidence="4">
    <location>
        <begin position="564"/>
        <end position="573"/>
    </location>
</feature>
<evidence type="ECO:0000256" key="3">
    <source>
        <dbReference type="RuleBase" id="RU365026"/>
    </source>
</evidence>
<feature type="region of interest" description="Disordered" evidence="4">
    <location>
        <begin position="554"/>
        <end position="580"/>
    </location>
</feature>
<protein>
    <recommendedName>
        <fullName evidence="3">Exocyst subunit Exo70 family protein</fullName>
    </recommendedName>
</protein>
<reference evidence="7" key="1">
    <citation type="submission" date="2024-03" db="EMBL/GenBank/DDBJ databases">
        <title>WGS assembly of Saponaria officinalis var. Norfolk2.</title>
        <authorList>
            <person name="Jenkins J."/>
            <person name="Shu S."/>
            <person name="Grimwood J."/>
            <person name="Barry K."/>
            <person name="Goodstein D."/>
            <person name="Schmutz J."/>
            <person name="Leebens-Mack J."/>
            <person name="Osbourn A."/>
        </authorList>
    </citation>
    <scope>NUCLEOTIDE SEQUENCE [LARGE SCALE GENOMIC DNA]</scope>
    <source>
        <strain evidence="7">JIC</strain>
    </source>
</reference>
<proteinExistence type="inferred from homology"/>
<comment type="function">
    <text evidence="3">Component of the exocyst complex.</text>
</comment>